<feature type="transmembrane region" description="Helical" evidence="1">
    <location>
        <begin position="274"/>
        <end position="297"/>
    </location>
</feature>
<accession>A0A9P4Q011</accession>
<dbReference type="AlphaFoldDB" id="A0A9P4Q011"/>
<feature type="transmembrane region" description="Helical" evidence="1">
    <location>
        <begin position="227"/>
        <end position="254"/>
    </location>
</feature>
<proteinExistence type="predicted"/>
<sequence length="414" mass="44968">MYAHAGVHLVRRGLEAAQSSLQGASPEYLQQLQHDADLYENSGPHGEIKPAEMLPVIITGVVLALVLASIRYTLGEVVSSLAMIESPASTAIIEPKPPAYTDEPDASLKKDEAGIIAEPDVEVTVIDHKPVTGNIRCAIAHLHRVGGFRARWRGLGLSILYHFSHNVVSNILGAFFGLGLFGHALCYVISSVLLARLHMVWTHAMIAHPSAKPFWRRMVARKQSKAILLPSLVFALAQQATIIFPILVAYLSGLPDIDHSYFQSPSGHICHKKAGLFALRLLAVFGTGVIVALAVLLPAAVTLTRIEAVLLNEDEQTIVPFNREAIVADIDMTQRGSARAVFVQAWRSFDRAARLRLIKLYAKMVFIQFIVFLVGVHLMVAEVFVIGGARLAVLAKSGSAQLQLAAIENARVAN</sequence>
<reference evidence="2" key="1">
    <citation type="journal article" date="2020" name="Stud. Mycol.">
        <title>101 Dothideomycetes genomes: a test case for predicting lifestyles and emergence of pathogens.</title>
        <authorList>
            <person name="Haridas S."/>
            <person name="Albert R."/>
            <person name="Binder M."/>
            <person name="Bloem J."/>
            <person name="Labutti K."/>
            <person name="Salamov A."/>
            <person name="Andreopoulos B."/>
            <person name="Baker S."/>
            <person name="Barry K."/>
            <person name="Bills G."/>
            <person name="Bluhm B."/>
            <person name="Cannon C."/>
            <person name="Castanera R."/>
            <person name="Culley D."/>
            <person name="Daum C."/>
            <person name="Ezra D."/>
            <person name="Gonzalez J."/>
            <person name="Henrissat B."/>
            <person name="Kuo A."/>
            <person name="Liang C."/>
            <person name="Lipzen A."/>
            <person name="Lutzoni F."/>
            <person name="Magnuson J."/>
            <person name="Mondo S."/>
            <person name="Nolan M."/>
            <person name="Ohm R."/>
            <person name="Pangilinan J."/>
            <person name="Park H.-J."/>
            <person name="Ramirez L."/>
            <person name="Alfaro M."/>
            <person name="Sun H."/>
            <person name="Tritt A."/>
            <person name="Yoshinaga Y."/>
            <person name="Zwiers L.-H."/>
            <person name="Turgeon B."/>
            <person name="Goodwin S."/>
            <person name="Spatafora J."/>
            <person name="Crous P."/>
            <person name="Grigoriev I."/>
        </authorList>
    </citation>
    <scope>NUCLEOTIDE SEQUENCE</scope>
    <source>
        <strain evidence="2">CBS 116435</strain>
    </source>
</reference>
<organism evidence="2 3">
    <name type="scientific">Polychaeton citri CBS 116435</name>
    <dbReference type="NCBI Taxonomy" id="1314669"/>
    <lineage>
        <taxon>Eukaryota</taxon>
        <taxon>Fungi</taxon>
        <taxon>Dikarya</taxon>
        <taxon>Ascomycota</taxon>
        <taxon>Pezizomycotina</taxon>
        <taxon>Dothideomycetes</taxon>
        <taxon>Dothideomycetidae</taxon>
        <taxon>Capnodiales</taxon>
        <taxon>Capnodiaceae</taxon>
        <taxon>Polychaeton</taxon>
    </lineage>
</organism>
<comment type="caution">
    <text evidence="2">The sequence shown here is derived from an EMBL/GenBank/DDBJ whole genome shotgun (WGS) entry which is preliminary data.</text>
</comment>
<evidence type="ECO:0000313" key="2">
    <source>
        <dbReference type="EMBL" id="KAF2716975.1"/>
    </source>
</evidence>
<protein>
    <submittedName>
        <fullName evidence="2">Uncharacterized protein</fullName>
    </submittedName>
</protein>
<dbReference type="Proteomes" id="UP000799441">
    <property type="component" value="Unassembled WGS sequence"/>
</dbReference>
<evidence type="ECO:0000313" key="3">
    <source>
        <dbReference type="Proteomes" id="UP000799441"/>
    </source>
</evidence>
<keyword evidence="3" id="KW-1185">Reference proteome</keyword>
<keyword evidence="1" id="KW-1133">Transmembrane helix</keyword>
<dbReference type="EMBL" id="MU003856">
    <property type="protein sequence ID" value="KAF2716975.1"/>
    <property type="molecule type" value="Genomic_DNA"/>
</dbReference>
<keyword evidence="1" id="KW-0472">Membrane</keyword>
<keyword evidence="1" id="KW-0812">Transmembrane</keyword>
<feature type="transmembrane region" description="Helical" evidence="1">
    <location>
        <begin position="364"/>
        <end position="386"/>
    </location>
</feature>
<evidence type="ECO:0000256" key="1">
    <source>
        <dbReference type="SAM" id="Phobius"/>
    </source>
</evidence>
<name>A0A9P4Q011_9PEZI</name>
<dbReference type="OrthoDB" id="2896006at2759"/>
<feature type="transmembrane region" description="Helical" evidence="1">
    <location>
        <begin position="53"/>
        <end position="74"/>
    </location>
</feature>
<gene>
    <name evidence="2" type="ORF">K431DRAFT_256503</name>
</gene>